<dbReference type="InterPro" id="IPR057670">
    <property type="entry name" value="SH3_retrovirus"/>
</dbReference>
<dbReference type="AlphaFoldDB" id="A0A6D2L5Y3"/>
<proteinExistence type="predicted"/>
<evidence type="ECO:0000313" key="2">
    <source>
        <dbReference type="EMBL" id="CAA7059937.1"/>
    </source>
</evidence>
<dbReference type="InterPro" id="IPR036397">
    <property type="entry name" value="RNaseH_sf"/>
</dbReference>
<dbReference type="PROSITE" id="PS50994">
    <property type="entry name" value="INTEGRASE"/>
    <property type="match status" value="1"/>
</dbReference>
<evidence type="ECO:0000313" key="3">
    <source>
        <dbReference type="Proteomes" id="UP000467841"/>
    </source>
</evidence>
<dbReference type="InterPro" id="IPR039537">
    <property type="entry name" value="Retrotran_Ty1/copia-like"/>
</dbReference>
<dbReference type="SUPFAM" id="SSF53098">
    <property type="entry name" value="Ribonuclease H-like"/>
    <property type="match status" value="1"/>
</dbReference>
<gene>
    <name evidence="2" type="ORF">MERR_LOCUS47173</name>
</gene>
<keyword evidence="3" id="KW-1185">Reference proteome</keyword>
<organism evidence="2 3">
    <name type="scientific">Microthlaspi erraticum</name>
    <dbReference type="NCBI Taxonomy" id="1685480"/>
    <lineage>
        <taxon>Eukaryota</taxon>
        <taxon>Viridiplantae</taxon>
        <taxon>Streptophyta</taxon>
        <taxon>Embryophyta</taxon>
        <taxon>Tracheophyta</taxon>
        <taxon>Spermatophyta</taxon>
        <taxon>Magnoliopsida</taxon>
        <taxon>eudicotyledons</taxon>
        <taxon>Gunneridae</taxon>
        <taxon>Pentapetalae</taxon>
        <taxon>rosids</taxon>
        <taxon>malvids</taxon>
        <taxon>Brassicales</taxon>
        <taxon>Brassicaceae</taxon>
        <taxon>Coluteocarpeae</taxon>
        <taxon>Microthlaspi</taxon>
    </lineage>
</organism>
<dbReference type="Pfam" id="PF25597">
    <property type="entry name" value="SH3_retrovirus"/>
    <property type="match status" value="1"/>
</dbReference>
<sequence>MVADGNFLPITHTGSAVISSSSGILPLRDVLVCLAIATSLLSVFKVTTNYPCFFKFNCDGVIVKDKVTKGRIILGRNSEGLYALSDDKPAVFLSIRQQAASDVVWHRRLGHPNDQALHHLSSINAIRINKRTNQVRESCSLGKSARLPFSLSEFVATKPLQRIHCDLWGPFPTVSVKGFRYYVILIDNWSRFSWIYPLKLKSDFFSVFLSFQKLVENQFNTKIGTFQSDGEGEFTSTQFLAHLQDSGIQHYMSCPHTPQQNGLAERKHRYVTELGLSMMFQSKMPSKYWVEAFFTANYLTNLLPTTTLASKESPYQKLFGSPPVYASLRKFGCACFPTLRDYADNKFDPKSLKCVFMGYSAKLKGYRCLYPPTGRVYISRHVIFDENRFPFQDEYLSQHSPATTSLSKAWLQSFVPSVTPTTIPVVAPVVDLPVSPPAPSTEPPNLVLFERDQEPSVDNEAYQDIQQNQTTTSEGPCTGRTPCLDHDAIGDSVIPSASRTVSSAGQSSLLAINRGITTTCSGHQMITRSKSGIQKSNQHYALHTQKVTFPKQRTVTEALKHPGWNGAMTEGYDTCGITRTWSLVPYSPGMNVLGSKWIFTPKIKADGSLDRLKARIVAQGFDQEEGIDYLERYSL</sequence>
<dbReference type="Gene3D" id="3.30.420.10">
    <property type="entry name" value="Ribonuclease H-like superfamily/Ribonuclease H"/>
    <property type="match status" value="1"/>
</dbReference>
<dbReference type="InterPro" id="IPR025724">
    <property type="entry name" value="GAG-pre-integrase_dom"/>
</dbReference>
<dbReference type="OrthoDB" id="1938465at2759"/>
<dbReference type="GO" id="GO:0003676">
    <property type="term" value="F:nucleic acid binding"/>
    <property type="evidence" value="ECO:0007669"/>
    <property type="project" value="InterPro"/>
</dbReference>
<dbReference type="PANTHER" id="PTHR42648">
    <property type="entry name" value="TRANSPOSASE, PUTATIVE-RELATED"/>
    <property type="match status" value="1"/>
</dbReference>
<feature type="domain" description="Integrase catalytic" evidence="1">
    <location>
        <begin position="155"/>
        <end position="322"/>
    </location>
</feature>
<name>A0A6D2L5Y3_9BRAS</name>
<dbReference type="InterPro" id="IPR001584">
    <property type="entry name" value="Integrase_cat-core"/>
</dbReference>
<accession>A0A6D2L5Y3</accession>
<dbReference type="GO" id="GO:0015074">
    <property type="term" value="P:DNA integration"/>
    <property type="evidence" value="ECO:0007669"/>
    <property type="project" value="InterPro"/>
</dbReference>
<dbReference type="Pfam" id="PF13976">
    <property type="entry name" value="gag_pre-integrs"/>
    <property type="match status" value="1"/>
</dbReference>
<dbReference type="PANTHER" id="PTHR42648:SF26">
    <property type="entry name" value="INTEGRASE CATALYTIC DOMAIN-CONTAINING PROTEIN"/>
    <property type="match status" value="1"/>
</dbReference>
<evidence type="ECO:0000259" key="1">
    <source>
        <dbReference type="PROSITE" id="PS50994"/>
    </source>
</evidence>
<dbReference type="Pfam" id="PF00665">
    <property type="entry name" value="rve"/>
    <property type="match status" value="1"/>
</dbReference>
<reference evidence="2" key="1">
    <citation type="submission" date="2020-01" db="EMBL/GenBank/DDBJ databases">
        <authorList>
            <person name="Mishra B."/>
        </authorList>
    </citation>
    <scope>NUCLEOTIDE SEQUENCE [LARGE SCALE GENOMIC DNA]</scope>
</reference>
<dbReference type="InterPro" id="IPR012337">
    <property type="entry name" value="RNaseH-like_sf"/>
</dbReference>
<dbReference type="Proteomes" id="UP000467841">
    <property type="component" value="Unassembled WGS sequence"/>
</dbReference>
<dbReference type="EMBL" id="CACVBM020001806">
    <property type="protein sequence ID" value="CAA7059937.1"/>
    <property type="molecule type" value="Genomic_DNA"/>
</dbReference>
<comment type="caution">
    <text evidence="2">The sequence shown here is derived from an EMBL/GenBank/DDBJ whole genome shotgun (WGS) entry which is preliminary data.</text>
</comment>
<protein>
    <recommendedName>
        <fullName evidence="1">Integrase catalytic domain-containing protein</fullName>
    </recommendedName>
</protein>